<feature type="region of interest" description="Disordered" evidence="6">
    <location>
        <begin position="301"/>
        <end position="341"/>
    </location>
</feature>
<dbReference type="InterPro" id="IPR050638">
    <property type="entry name" value="AA-Vitamin_Transporters"/>
</dbReference>
<feature type="transmembrane region" description="Helical" evidence="7">
    <location>
        <begin position="74"/>
        <end position="91"/>
    </location>
</feature>
<feature type="transmembrane region" description="Helical" evidence="7">
    <location>
        <begin position="158"/>
        <end position="179"/>
    </location>
</feature>
<dbReference type="PANTHER" id="PTHR32322:SF2">
    <property type="entry name" value="EAMA DOMAIN-CONTAINING PROTEIN"/>
    <property type="match status" value="1"/>
</dbReference>
<name>A0A640UN47_9ACTN</name>
<sequence>MPDGMNTQRPPWGSILAILGAALIWSTSFAVTKVLLGQLPPLTIGAIRFTAAALVLSVLVRLQSGWRPPPRRTVVRMLCAGLLGITAYFGLENVGVDFATAADAAVIVAAFPVITLITEILLGQGRATVSRIAGMLLAMAGVWLIVRQSAESSAPHRLLGDVILLAAGVAWAAYNIAASRSGKGHSPLTNTYYQTLAGAFGFLVLCPLEWRSWRMPDAAGVGMLAFLAIMCSVVAFFLYNHGLRKVPSSTAVNLLNLVPVFGLISAAAISREPVGWIEVVGCAVVIAAVVLGAGYGLPTRRGRNRTAAASPAEPPQAVPEPAAASAPRAARESAYGENSDR</sequence>
<dbReference type="InterPro" id="IPR037185">
    <property type="entry name" value="EmrE-like"/>
</dbReference>
<evidence type="ECO:0000256" key="3">
    <source>
        <dbReference type="ARBA" id="ARBA00022692"/>
    </source>
</evidence>
<feature type="transmembrane region" description="Helical" evidence="7">
    <location>
        <begin position="191"/>
        <end position="213"/>
    </location>
</feature>
<feature type="domain" description="EamA" evidence="8">
    <location>
        <begin position="159"/>
        <end position="291"/>
    </location>
</feature>
<dbReference type="GeneID" id="96281589"/>
<dbReference type="EMBL" id="BLIR01000001">
    <property type="protein sequence ID" value="GFE35715.1"/>
    <property type="molecule type" value="Genomic_DNA"/>
</dbReference>
<comment type="similarity">
    <text evidence="2">Belongs to the EamA transporter family.</text>
</comment>
<evidence type="ECO:0000256" key="1">
    <source>
        <dbReference type="ARBA" id="ARBA00004141"/>
    </source>
</evidence>
<feature type="transmembrane region" description="Helical" evidence="7">
    <location>
        <begin position="251"/>
        <end position="269"/>
    </location>
</feature>
<dbReference type="Gene3D" id="1.10.3730.20">
    <property type="match status" value="1"/>
</dbReference>
<keyword evidence="5 7" id="KW-0472">Membrane</keyword>
<evidence type="ECO:0000256" key="5">
    <source>
        <dbReference type="ARBA" id="ARBA00023136"/>
    </source>
</evidence>
<evidence type="ECO:0000256" key="2">
    <source>
        <dbReference type="ARBA" id="ARBA00007362"/>
    </source>
</evidence>
<accession>A0A640UN47</accession>
<feature type="transmembrane region" description="Helical" evidence="7">
    <location>
        <begin position="219"/>
        <end position="239"/>
    </location>
</feature>
<proteinExistence type="inferred from homology"/>
<evidence type="ECO:0000256" key="6">
    <source>
        <dbReference type="SAM" id="MobiDB-lite"/>
    </source>
</evidence>
<comment type="subcellular location">
    <subcellularLocation>
        <location evidence="1">Membrane</location>
        <topology evidence="1">Multi-pass membrane protein</topology>
    </subcellularLocation>
</comment>
<protein>
    <submittedName>
        <fullName evidence="9">Membrane protein</fullName>
    </submittedName>
</protein>
<feature type="domain" description="EamA" evidence="8">
    <location>
        <begin position="14"/>
        <end position="146"/>
    </location>
</feature>
<dbReference type="PANTHER" id="PTHR32322">
    <property type="entry name" value="INNER MEMBRANE TRANSPORTER"/>
    <property type="match status" value="1"/>
</dbReference>
<feature type="transmembrane region" description="Helical" evidence="7">
    <location>
        <begin position="42"/>
        <end position="62"/>
    </location>
</feature>
<dbReference type="Proteomes" id="UP000431826">
    <property type="component" value="Unassembled WGS sequence"/>
</dbReference>
<dbReference type="SUPFAM" id="SSF103481">
    <property type="entry name" value="Multidrug resistance efflux transporter EmrE"/>
    <property type="match status" value="2"/>
</dbReference>
<feature type="compositionally biased region" description="Low complexity" evidence="6">
    <location>
        <begin position="319"/>
        <end position="328"/>
    </location>
</feature>
<evidence type="ECO:0000256" key="4">
    <source>
        <dbReference type="ARBA" id="ARBA00022989"/>
    </source>
</evidence>
<evidence type="ECO:0000313" key="10">
    <source>
        <dbReference type="Proteomes" id="UP000431826"/>
    </source>
</evidence>
<evidence type="ECO:0000259" key="8">
    <source>
        <dbReference type="Pfam" id="PF00892"/>
    </source>
</evidence>
<comment type="caution">
    <text evidence="9">The sequence shown here is derived from an EMBL/GenBank/DDBJ whole genome shotgun (WGS) entry which is preliminary data.</text>
</comment>
<dbReference type="InterPro" id="IPR000620">
    <property type="entry name" value="EamA_dom"/>
</dbReference>
<evidence type="ECO:0000256" key="7">
    <source>
        <dbReference type="SAM" id="Phobius"/>
    </source>
</evidence>
<feature type="transmembrane region" description="Helical" evidence="7">
    <location>
        <begin position="103"/>
        <end position="122"/>
    </location>
</feature>
<keyword evidence="4 7" id="KW-1133">Transmembrane helix</keyword>
<dbReference type="Pfam" id="PF00892">
    <property type="entry name" value="EamA"/>
    <property type="match status" value="2"/>
</dbReference>
<dbReference type="AlphaFoldDB" id="A0A640UN47"/>
<gene>
    <name evidence="9" type="ORF">Stube_03880</name>
</gene>
<feature type="transmembrane region" description="Helical" evidence="7">
    <location>
        <begin position="275"/>
        <end position="297"/>
    </location>
</feature>
<keyword evidence="3 7" id="KW-0812">Transmembrane</keyword>
<reference evidence="9 10" key="1">
    <citation type="submission" date="2019-12" db="EMBL/GenBank/DDBJ databases">
        <title>Whole genome shotgun sequence of Streptomyces tubercidicus NBRC 13090.</title>
        <authorList>
            <person name="Ichikawa N."/>
            <person name="Kimura A."/>
            <person name="Kitahashi Y."/>
            <person name="Komaki H."/>
            <person name="Tamura T."/>
        </authorList>
    </citation>
    <scope>NUCLEOTIDE SEQUENCE [LARGE SCALE GENOMIC DNA]</scope>
    <source>
        <strain evidence="9 10">NBRC 13090</strain>
    </source>
</reference>
<feature type="transmembrane region" description="Helical" evidence="7">
    <location>
        <begin position="129"/>
        <end position="146"/>
    </location>
</feature>
<dbReference type="RefSeq" id="WP_218039288.1">
    <property type="nucleotide sequence ID" value="NZ_BLIR01000001.1"/>
</dbReference>
<dbReference type="GO" id="GO:0016020">
    <property type="term" value="C:membrane"/>
    <property type="evidence" value="ECO:0007669"/>
    <property type="project" value="UniProtKB-SubCell"/>
</dbReference>
<keyword evidence="10" id="KW-1185">Reference proteome</keyword>
<feature type="transmembrane region" description="Helical" evidence="7">
    <location>
        <begin position="12"/>
        <end position="36"/>
    </location>
</feature>
<organism evidence="9 10">
    <name type="scientific">Streptomyces tubercidicus</name>
    <dbReference type="NCBI Taxonomy" id="47759"/>
    <lineage>
        <taxon>Bacteria</taxon>
        <taxon>Bacillati</taxon>
        <taxon>Actinomycetota</taxon>
        <taxon>Actinomycetes</taxon>
        <taxon>Kitasatosporales</taxon>
        <taxon>Streptomycetaceae</taxon>
        <taxon>Streptomyces</taxon>
    </lineage>
</organism>
<evidence type="ECO:0000313" key="9">
    <source>
        <dbReference type="EMBL" id="GFE35715.1"/>
    </source>
</evidence>